<feature type="region of interest" description="Disordered" evidence="1">
    <location>
        <begin position="77"/>
        <end position="140"/>
    </location>
</feature>
<accession>A0A0G4H768</accession>
<reference evidence="3" key="1">
    <citation type="submission" date="2014-11" db="EMBL/GenBank/DDBJ databases">
        <authorList>
            <person name="Otto D Thomas"/>
            <person name="Naeem Raeece"/>
        </authorList>
    </citation>
    <scope>NUCLEOTIDE SEQUENCE</scope>
</reference>
<organism evidence="3">
    <name type="scientific">Chromera velia CCMP2878</name>
    <dbReference type="NCBI Taxonomy" id="1169474"/>
    <lineage>
        <taxon>Eukaryota</taxon>
        <taxon>Sar</taxon>
        <taxon>Alveolata</taxon>
        <taxon>Colpodellida</taxon>
        <taxon>Chromeraceae</taxon>
        <taxon>Chromera</taxon>
    </lineage>
</organism>
<feature type="signal peptide" evidence="2">
    <location>
        <begin position="1"/>
        <end position="16"/>
    </location>
</feature>
<evidence type="ECO:0000256" key="2">
    <source>
        <dbReference type="SAM" id="SignalP"/>
    </source>
</evidence>
<sequence length="140" mass="15447">MLHLSSFSWLVCRVLSPPLPDLYTLLLILPGRSSNPPRHLNHYSSNLFTLLGLHRSEMETGSRTFCSCPFETFSSPPGLKEDLGQDSNNTTTPCSPQGGEEVPYPPTAVSKASWSSARGGWSRERLRPKSQCQPELPTSC</sequence>
<gene>
    <name evidence="3" type="ORF">Cvel_25003</name>
</gene>
<dbReference type="VEuPathDB" id="CryptoDB:Cvel_25003"/>
<dbReference type="AlphaFoldDB" id="A0A0G4H768"/>
<feature type="chain" id="PRO_5005191078" evidence="2">
    <location>
        <begin position="17"/>
        <end position="140"/>
    </location>
</feature>
<dbReference type="EMBL" id="CDMZ01001952">
    <property type="protein sequence ID" value="CEM39741.1"/>
    <property type="molecule type" value="Genomic_DNA"/>
</dbReference>
<feature type="compositionally biased region" description="Polar residues" evidence="1">
    <location>
        <begin position="85"/>
        <end position="95"/>
    </location>
</feature>
<evidence type="ECO:0000256" key="1">
    <source>
        <dbReference type="SAM" id="MobiDB-lite"/>
    </source>
</evidence>
<protein>
    <submittedName>
        <fullName evidence="3">Uncharacterized protein</fullName>
    </submittedName>
</protein>
<proteinExistence type="predicted"/>
<feature type="compositionally biased region" description="Polar residues" evidence="1">
    <location>
        <begin position="130"/>
        <end position="140"/>
    </location>
</feature>
<keyword evidence="2" id="KW-0732">Signal</keyword>
<evidence type="ECO:0000313" key="3">
    <source>
        <dbReference type="EMBL" id="CEM39741.1"/>
    </source>
</evidence>
<name>A0A0G4H768_9ALVE</name>